<dbReference type="EMBL" id="AP013058">
    <property type="protein sequence ID" value="BAN22831.1"/>
    <property type="molecule type" value="Genomic_DNA"/>
</dbReference>
<proteinExistence type="predicted"/>
<dbReference type="KEGG" id="buo:BRPE64_ACDS10770"/>
<dbReference type="AlphaFoldDB" id="R4WV86"/>
<organism evidence="1 2">
    <name type="scientific">Caballeronia insecticola</name>
    <dbReference type="NCBI Taxonomy" id="758793"/>
    <lineage>
        <taxon>Bacteria</taxon>
        <taxon>Pseudomonadati</taxon>
        <taxon>Pseudomonadota</taxon>
        <taxon>Betaproteobacteria</taxon>
        <taxon>Burkholderiales</taxon>
        <taxon>Burkholderiaceae</taxon>
        <taxon>Caballeronia</taxon>
    </lineage>
</organism>
<dbReference type="HOGENOM" id="CLU_3150369_0_0_4"/>
<reference evidence="1 2" key="2">
    <citation type="journal article" date="2018" name="Int. J. Syst. Evol. Microbiol.">
        <title>Burkholderia insecticola sp. nov., a gut symbiotic bacterium of the bean bug Riptortus pedestris.</title>
        <authorList>
            <person name="Takeshita K."/>
            <person name="Tamaki H."/>
            <person name="Ohbayashi T."/>
            <person name="Meng X.-Y."/>
            <person name="Sone T."/>
            <person name="Mitani Y."/>
            <person name="Peeters C."/>
            <person name="Kikuchi Y."/>
            <person name="Vandamme P."/>
        </authorList>
    </citation>
    <scope>NUCLEOTIDE SEQUENCE [LARGE SCALE GENOMIC DNA]</scope>
    <source>
        <strain evidence="1">RPE64</strain>
    </source>
</reference>
<reference evidence="1 2" key="1">
    <citation type="journal article" date="2013" name="Genome Announc.">
        <title>Complete Genome Sequence of Burkholderia sp. Strain RPE64, Bacterial Symbiont of the Bean Bug Riptortus pedestris.</title>
        <authorList>
            <person name="Shibata T.F."/>
            <person name="Maeda T."/>
            <person name="Nikoh N."/>
            <person name="Yamaguchi K."/>
            <person name="Oshima K."/>
            <person name="Hattori M."/>
            <person name="Nishiyama T."/>
            <person name="Hasebe M."/>
            <person name="Fukatsu T."/>
            <person name="Kikuchi Y."/>
            <person name="Shigenobu S."/>
        </authorList>
    </citation>
    <scope>NUCLEOTIDE SEQUENCE [LARGE SCALE GENOMIC DNA]</scope>
</reference>
<dbReference type="STRING" id="758793.BRPE64_ACDS10770"/>
<gene>
    <name evidence="1" type="ORF">BRPE64_ACDS10770</name>
</gene>
<name>R4WV86_9BURK</name>
<evidence type="ECO:0000313" key="1">
    <source>
        <dbReference type="EMBL" id="BAN22831.1"/>
    </source>
</evidence>
<protein>
    <submittedName>
        <fullName evidence="1">Uncharacterized protein</fullName>
    </submittedName>
</protein>
<keyword evidence="2" id="KW-1185">Reference proteome</keyword>
<dbReference type="Proteomes" id="UP000013966">
    <property type="component" value="Chromosome 1"/>
</dbReference>
<sequence>MLWVRRARRCARVRFRCLPDVNGAVDAIGAINALGTFAPSACSLGQTT</sequence>
<evidence type="ECO:0000313" key="2">
    <source>
        <dbReference type="Proteomes" id="UP000013966"/>
    </source>
</evidence>
<accession>R4WV86</accession>
<dbReference type="PATRIC" id="fig|758793.3.peg.1078"/>